<comment type="similarity">
    <text evidence="1">Belongs to the ornithine cyclodeaminase/mu-crystallin family.</text>
</comment>
<dbReference type="EMBL" id="KI912120">
    <property type="protein sequence ID" value="ETS74136.1"/>
    <property type="molecule type" value="Genomic_DNA"/>
</dbReference>
<name>W3WMU1_PESFW</name>
<dbReference type="Proteomes" id="UP000030651">
    <property type="component" value="Unassembled WGS sequence"/>
</dbReference>
<evidence type="ECO:0000313" key="2">
    <source>
        <dbReference type="EMBL" id="ETS74136.1"/>
    </source>
</evidence>
<dbReference type="Gene3D" id="3.30.1780.10">
    <property type="entry name" value="ornithine cyclodeaminase, domain 1"/>
    <property type="match status" value="1"/>
</dbReference>
<dbReference type="AlphaFoldDB" id="W3WMU1"/>
<dbReference type="eggNOG" id="KOG3007">
    <property type="taxonomic scope" value="Eukaryota"/>
</dbReference>
<dbReference type="Pfam" id="PF02423">
    <property type="entry name" value="OCD_Mu_crystall"/>
    <property type="match status" value="1"/>
</dbReference>
<dbReference type="SUPFAM" id="SSF51735">
    <property type="entry name" value="NAD(P)-binding Rossmann-fold domains"/>
    <property type="match status" value="1"/>
</dbReference>
<proteinExistence type="inferred from homology"/>
<dbReference type="OMA" id="RHTENIV"/>
<dbReference type="PANTHER" id="PTHR13812">
    <property type="entry name" value="KETIMINE REDUCTASE MU-CRYSTALLIN"/>
    <property type="match status" value="1"/>
</dbReference>
<evidence type="ECO:0008006" key="4">
    <source>
        <dbReference type="Google" id="ProtNLM"/>
    </source>
</evidence>
<dbReference type="FunCoup" id="W3WMU1">
    <property type="interactions" value="7"/>
</dbReference>
<dbReference type="KEGG" id="pfy:PFICI_14002"/>
<dbReference type="InterPro" id="IPR023401">
    <property type="entry name" value="ODC_N"/>
</dbReference>
<dbReference type="OrthoDB" id="41492at2759"/>
<reference evidence="3" key="1">
    <citation type="journal article" date="2015" name="BMC Genomics">
        <title>Genomic and transcriptomic analysis of the endophytic fungus Pestalotiopsis fici reveals its lifestyle and high potential for synthesis of natural products.</title>
        <authorList>
            <person name="Wang X."/>
            <person name="Zhang X."/>
            <person name="Liu L."/>
            <person name="Xiang M."/>
            <person name="Wang W."/>
            <person name="Sun X."/>
            <person name="Che Y."/>
            <person name="Guo L."/>
            <person name="Liu G."/>
            <person name="Guo L."/>
            <person name="Wang C."/>
            <person name="Yin W.B."/>
            <person name="Stadler M."/>
            <person name="Zhang X."/>
            <person name="Liu X."/>
        </authorList>
    </citation>
    <scope>NUCLEOTIDE SEQUENCE [LARGE SCALE GENOMIC DNA]</scope>
    <source>
        <strain evidence="3">W106-1 / CGMCC3.15140</strain>
    </source>
</reference>
<dbReference type="GeneID" id="19279015"/>
<sequence>MADLNILGNSQVHDLLIGLSRSDIQSIKNEIGESLIQFSTGPEEAYQPEPGIVVRPDGQKVLFRPFTSVERVGVKVIVEPPSRSASAPANLQTLGGQPSALAPIRGLLAVCDKDGRAVGVINAEEVTGYRTSLSAMIMYMERLKTDNIVVFGAGMQALWHIRLALALRGDEIKRIHVINRSPSRAEATVKKLREENQHRWKSCAKIDFLASTHKKYESELERLTGEADAIFCTIPSGKPHFPASYIKLDETNTKGPYISAIGSWQPGMIELDPSLMRRAAEASIRYHLPGHPEGAVIVDDRKCCLLHTDELIQSKLHGRQTIAVGEILQMKQRASGCSMDAWLKEGFVIYKSVGVGVTDLAAGNAILSLAAKHHLGTKVANF</sequence>
<dbReference type="InParanoid" id="W3WMU1"/>
<dbReference type="PANTHER" id="PTHR13812:SF19">
    <property type="entry name" value="KETIMINE REDUCTASE MU-CRYSTALLIN"/>
    <property type="match status" value="1"/>
</dbReference>
<organism evidence="2 3">
    <name type="scientific">Pestalotiopsis fici (strain W106-1 / CGMCC3.15140)</name>
    <dbReference type="NCBI Taxonomy" id="1229662"/>
    <lineage>
        <taxon>Eukaryota</taxon>
        <taxon>Fungi</taxon>
        <taxon>Dikarya</taxon>
        <taxon>Ascomycota</taxon>
        <taxon>Pezizomycotina</taxon>
        <taxon>Sordariomycetes</taxon>
        <taxon>Xylariomycetidae</taxon>
        <taxon>Amphisphaeriales</taxon>
        <taxon>Sporocadaceae</taxon>
        <taxon>Pestalotiopsis</taxon>
    </lineage>
</organism>
<dbReference type="InterPro" id="IPR036291">
    <property type="entry name" value="NAD(P)-bd_dom_sf"/>
</dbReference>
<dbReference type="GO" id="GO:0005737">
    <property type="term" value="C:cytoplasm"/>
    <property type="evidence" value="ECO:0007669"/>
    <property type="project" value="TreeGrafter"/>
</dbReference>
<keyword evidence="3" id="KW-1185">Reference proteome</keyword>
<dbReference type="RefSeq" id="XP_007840774.1">
    <property type="nucleotide sequence ID" value="XM_007842583.1"/>
</dbReference>
<protein>
    <recommendedName>
        <fullName evidence="4">Ornithine cyclodeaminase</fullName>
    </recommendedName>
</protein>
<dbReference type="HOGENOM" id="CLU_042088_0_1_1"/>
<dbReference type="InterPro" id="IPR003462">
    <property type="entry name" value="ODC_Mu_crystall"/>
</dbReference>
<evidence type="ECO:0000256" key="1">
    <source>
        <dbReference type="ARBA" id="ARBA00008903"/>
    </source>
</evidence>
<accession>W3WMU1</accession>
<gene>
    <name evidence="2" type="ORF">PFICI_14002</name>
</gene>
<evidence type="ECO:0000313" key="3">
    <source>
        <dbReference type="Proteomes" id="UP000030651"/>
    </source>
</evidence>
<dbReference type="Gene3D" id="3.40.50.720">
    <property type="entry name" value="NAD(P)-binding Rossmann-like Domain"/>
    <property type="match status" value="1"/>
</dbReference>